<evidence type="ECO:0000256" key="3">
    <source>
        <dbReference type="ARBA" id="ARBA00022692"/>
    </source>
</evidence>
<feature type="transmembrane region" description="Helical" evidence="6">
    <location>
        <begin position="77"/>
        <end position="97"/>
    </location>
</feature>
<dbReference type="PROSITE" id="PS50850">
    <property type="entry name" value="MFS"/>
    <property type="match status" value="1"/>
</dbReference>
<feature type="transmembrane region" description="Helical" evidence="6">
    <location>
        <begin position="46"/>
        <end position="65"/>
    </location>
</feature>
<dbReference type="KEGG" id="aade:C3B56_00300"/>
<keyword evidence="3 6" id="KW-0812">Transmembrane</keyword>
<dbReference type="AlphaFoldDB" id="A0A3S9J7W7"/>
<comment type="subcellular location">
    <subcellularLocation>
        <location evidence="1">Cell membrane</location>
        <topology evidence="1">Multi-pass membrane protein</topology>
    </subcellularLocation>
</comment>
<dbReference type="InterPro" id="IPR020846">
    <property type="entry name" value="MFS_dom"/>
</dbReference>
<dbReference type="RefSeq" id="WP_126071658.1">
    <property type="nucleotide sequence ID" value="NZ_CP026513.1"/>
</dbReference>
<feature type="transmembrane region" description="Helical" evidence="6">
    <location>
        <begin position="159"/>
        <end position="181"/>
    </location>
</feature>
<dbReference type="GO" id="GO:0005886">
    <property type="term" value="C:plasma membrane"/>
    <property type="evidence" value="ECO:0007669"/>
    <property type="project" value="UniProtKB-SubCell"/>
</dbReference>
<feature type="transmembrane region" description="Helical" evidence="6">
    <location>
        <begin position="358"/>
        <end position="379"/>
    </location>
</feature>
<feature type="transmembrane region" description="Helical" evidence="6">
    <location>
        <begin position="12"/>
        <end position="34"/>
    </location>
</feature>
<feature type="transmembrane region" description="Helical" evidence="6">
    <location>
        <begin position="134"/>
        <end position="153"/>
    </location>
</feature>
<feature type="transmembrane region" description="Helical" evidence="6">
    <location>
        <begin position="331"/>
        <end position="352"/>
    </location>
</feature>
<feature type="transmembrane region" description="Helical" evidence="6">
    <location>
        <begin position="202"/>
        <end position="226"/>
    </location>
</feature>
<evidence type="ECO:0000259" key="7">
    <source>
        <dbReference type="PROSITE" id="PS50850"/>
    </source>
</evidence>
<evidence type="ECO:0000256" key="5">
    <source>
        <dbReference type="ARBA" id="ARBA00023136"/>
    </source>
</evidence>
<dbReference type="InterPro" id="IPR036259">
    <property type="entry name" value="MFS_trans_sf"/>
</dbReference>
<reference evidence="8 9" key="1">
    <citation type="journal article" date="2018" name="Genome Biol. Evol.">
        <title>Partnering With a Pest: Genomes of Hemlock Woolly Adelgid Symbionts Reveal Atypical Nutritional Provisioning Patterns in Dual-Obligate Bacteria.</title>
        <authorList>
            <person name="Weglarz K.M."/>
            <person name="Havill N.P."/>
            <person name="Burke G.R."/>
            <person name="von Dohlen C.D."/>
        </authorList>
    </citation>
    <scope>NUCLEOTIDE SEQUENCE [LARGE SCALE GENOMIC DNA]</scope>
    <source>
        <strain evidence="8">ENA</strain>
    </source>
</reference>
<dbReference type="OrthoDB" id="9764259at2"/>
<evidence type="ECO:0000256" key="2">
    <source>
        <dbReference type="ARBA" id="ARBA00022475"/>
    </source>
</evidence>
<evidence type="ECO:0000313" key="8">
    <source>
        <dbReference type="EMBL" id="AZP36383.1"/>
    </source>
</evidence>
<feature type="domain" description="Major facilitator superfamily (MFS) profile" evidence="7">
    <location>
        <begin position="8"/>
        <end position="384"/>
    </location>
</feature>
<gene>
    <name evidence="8" type="primary">yajR</name>
    <name evidence="8" type="ORF">C3B56_00300</name>
</gene>
<evidence type="ECO:0000256" key="6">
    <source>
        <dbReference type="SAM" id="Phobius"/>
    </source>
</evidence>
<feature type="transmembrane region" description="Helical" evidence="6">
    <location>
        <begin position="241"/>
        <end position="262"/>
    </location>
</feature>
<sequence length="442" mass="51375">MNKIEHKAIISLIIIFILRMSGILMLLPIMNIYLPYYHIKSNLIPIAISIYGLMQILFQLPYGLLSDMIGRKPIIKLGLLVFSLGSLIAAYVDNVYFVVLGRILQGSGIVHLNIVLLMSDLIREENISKSMAILNIFLIFTFLISLIIGPIIACVYGLKILFFLMAILSLIGIIILSFLVPEEHPICQKFNFRKQFMNVINNLQLLKINFSVLFLHILLNITFLIMPKKLFDVGFNLEQHWQMYLIEFFISLFLTIPIIMILENSNKIKKTLRNIIILIFIIYLILWKLDNYFWILILDLQIFFTIFTVLESMLPSMISRESSLLTKGVSMGLYNVFQLLGSVSGCIIKKYIEEKFNINYLFMLTFILVIIWFLLIITIEEPFNKSNIFILLDNNNYNLSLNKLYKNKGILEAVISYNKKKLYLKIDNKLIKKENIKDIVLK</sequence>
<dbReference type="SUPFAM" id="SSF103473">
    <property type="entry name" value="MFS general substrate transporter"/>
    <property type="match status" value="1"/>
</dbReference>
<keyword evidence="5 6" id="KW-0472">Membrane</keyword>
<dbReference type="PANTHER" id="PTHR43124">
    <property type="entry name" value="PURINE EFFLUX PUMP PBUE"/>
    <property type="match status" value="1"/>
</dbReference>
<keyword evidence="9" id="KW-1185">Reference proteome</keyword>
<dbReference type="PANTHER" id="PTHR43124:SF3">
    <property type="entry name" value="CHLORAMPHENICOL EFFLUX PUMP RV0191"/>
    <property type="match status" value="1"/>
</dbReference>
<keyword evidence="4 6" id="KW-1133">Transmembrane helix</keyword>
<evidence type="ECO:0000313" key="9">
    <source>
        <dbReference type="Proteomes" id="UP000274458"/>
    </source>
</evidence>
<dbReference type="Gene3D" id="1.20.1250.20">
    <property type="entry name" value="MFS general substrate transporter like domains"/>
    <property type="match status" value="1"/>
</dbReference>
<dbReference type="InterPro" id="IPR011701">
    <property type="entry name" value="MFS"/>
</dbReference>
<dbReference type="Proteomes" id="UP000274458">
    <property type="component" value="Chromosome"/>
</dbReference>
<name>A0A3S9J7W7_9ENTR</name>
<evidence type="ECO:0000256" key="4">
    <source>
        <dbReference type="ARBA" id="ARBA00022989"/>
    </source>
</evidence>
<dbReference type="GO" id="GO:0022857">
    <property type="term" value="F:transmembrane transporter activity"/>
    <property type="evidence" value="ECO:0007669"/>
    <property type="project" value="InterPro"/>
</dbReference>
<evidence type="ECO:0000256" key="1">
    <source>
        <dbReference type="ARBA" id="ARBA00004651"/>
    </source>
</evidence>
<feature type="transmembrane region" description="Helical" evidence="6">
    <location>
        <begin position="103"/>
        <end position="122"/>
    </location>
</feature>
<organism evidence="8 9">
    <name type="scientific">Candidatus Annandia adelgestsuga</name>
    <dbReference type="NCBI Taxonomy" id="1302411"/>
    <lineage>
        <taxon>Bacteria</taxon>
        <taxon>Pseudomonadati</taxon>
        <taxon>Pseudomonadota</taxon>
        <taxon>Gammaproteobacteria</taxon>
        <taxon>Enterobacterales</taxon>
        <taxon>Enterobacteriaceae</taxon>
        <taxon>Candidatus Annandia</taxon>
    </lineage>
</organism>
<dbReference type="InterPro" id="IPR050189">
    <property type="entry name" value="MFS_Efflux_Transporters"/>
</dbReference>
<protein>
    <submittedName>
        <fullName evidence="8">Inner membrane transport protein YajR</fullName>
    </submittedName>
</protein>
<dbReference type="Pfam" id="PF07690">
    <property type="entry name" value="MFS_1"/>
    <property type="match status" value="1"/>
</dbReference>
<dbReference type="EMBL" id="CP026513">
    <property type="protein sequence ID" value="AZP36383.1"/>
    <property type="molecule type" value="Genomic_DNA"/>
</dbReference>
<keyword evidence="2" id="KW-1003">Cell membrane</keyword>
<accession>A0A3S9J7W7</accession>
<proteinExistence type="predicted"/>
<feature type="transmembrane region" description="Helical" evidence="6">
    <location>
        <begin position="271"/>
        <end position="286"/>
    </location>
</feature>